<accession>A0A0A1SY45</accession>
<dbReference type="Pfam" id="PF13093">
    <property type="entry name" value="FTA4"/>
    <property type="match status" value="1"/>
</dbReference>
<keyword evidence="3" id="KW-1185">Reference proteome</keyword>
<feature type="compositionally biased region" description="Basic and acidic residues" evidence="1">
    <location>
        <begin position="224"/>
        <end position="245"/>
    </location>
</feature>
<evidence type="ECO:0000313" key="3">
    <source>
        <dbReference type="Proteomes" id="UP000039046"/>
    </source>
</evidence>
<evidence type="ECO:0000313" key="2">
    <source>
        <dbReference type="EMBL" id="CEJ83916.1"/>
    </source>
</evidence>
<dbReference type="OrthoDB" id="21214at2759"/>
<feature type="region of interest" description="Disordered" evidence="1">
    <location>
        <begin position="220"/>
        <end position="253"/>
    </location>
</feature>
<dbReference type="EMBL" id="CDHN01000002">
    <property type="protein sequence ID" value="CEJ83916.1"/>
    <property type="molecule type" value="Genomic_DNA"/>
</dbReference>
<proteinExistence type="predicted"/>
<dbReference type="PANTHER" id="PTHR42040:SF1">
    <property type="entry name" value="INNER KINETOCHORE SUBUNIT FTA4"/>
    <property type="match status" value="1"/>
</dbReference>
<dbReference type="Proteomes" id="UP000039046">
    <property type="component" value="Unassembled WGS sequence"/>
</dbReference>
<reference evidence="2 3" key="1">
    <citation type="journal article" date="2015" name="Genome Announc.">
        <title>Draft Genome Sequence and Gene Annotation of the Entomopathogenic Fungus Verticillium hemipterigenum.</title>
        <authorList>
            <person name="Horn F."/>
            <person name="Habel A."/>
            <person name="Scharf D.H."/>
            <person name="Dworschak J."/>
            <person name="Brakhage A.A."/>
            <person name="Guthke R."/>
            <person name="Hertweck C."/>
            <person name="Linde J."/>
        </authorList>
    </citation>
    <scope>NUCLEOTIDE SEQUENCE [LARGE SCALE GENOMIC DNA]</scope>
</reference>
<name>A0A0A1SY45_9HYPO</name>
<sequence>MADAPRGPPTIIARKQTFLAAQTNLLSQPVAVSARWGRTNDASKQPIKVRALEDAMFRLNHKIQQHCIRVYAPLASRNIAEQISSAYMRDVERRRDEVDSGIGKEIDLLDPEAVESLPDTWPLEKDTDADPTSSGAYVAMLSELKQYSARQKALTKRLENLRQLQKIVGQLVPTRGGDGDSGDEEPSLDAIQENLATRNGPVEQELERLNALLQRVSQGVGNIRKKDVRPEQQAPKEDRKRKLDEFLDGTAFA</sequence>
<dbReference type="PANTHER" id="PTHR42040">
    <property type="entry name" value="INNER KINETOCHORE SUBUNIT FTA4"/>
    <property type="match status" value="1"/>
</dbReference>
<evidence type="ECO:0008006" key="4">
    <source>
        <dbReference type="Google" id="ProtNLM"/>
    </source>
</evidence>
<gene>
    <name evidence="2" type="ORF">VHEMI03299</name>
</gene>
<dbReference type="GO" id="GO:0031511">
    <property type="term" value="C:Mis6-Sim4 complex"/>
    <property type="evidence" value="ECO:0007669"/>
    <property type="project" value="InterPro"/>
</dbReference>
<dbReference type="AlphaFoldDB" id="A0A0A1SY45"/>
<dbReference type="InterPro" id="IPR025207">
    <property type="entry name" value="Sim4_Fta4"/>
</dbReference>
<protein>
    <recommendedName>
        <fullName evidence="4">Kinetochore protein fta4</fullName>
    </recommendedName>
</protein>
<organism evidence="2 3">
    <name type="scientific">[Torrubiella] hemipterigena</name>
    <dbReference type="NCBI Taxonomy" id="1531966"/>
    <lineage>
        <taxon>Eukaryota</taxon>
        <taxon>Fungi</taxon>
        <taxon>Dikarya</taxon>
        <taxon>Ascomycota</taxon>
        <taxon>Pezizomycotina</taxon>
        <taxon>Sordariomycetes</taxon>
        <taxon>Hypocreomycetidae</taxon>
        <taxon>Hypocreales</taxon>
        <taxon>Clavicipitaceae</taxon>
        <taxon>Clavicipitaceae incertae sedis</taxon>
        <taxon>'Torrubiella' clade</taxon>
    </lineage>
</organism>
<dbReference type="HOGENOM" id="CLU_058478_0_0_1"/>
<evidence type="ECO:0000256" key="1">
    <source>
        <dbReference type="SAM" id="MobiDB-lite"/>
    </source>
</evidence>